<reference evidence="3 4" key="1">
    <citation type="submission" date="2020-08" db="EMBL/GenBank/DDBJ databases">
        <title>Sequencing the genomes of 1000 actinobacteria strains.</title>
        <authorList>
            <person name="Klenk H.-P."/>
        </authorList>
    </citation>
    <scope>NUCLEOTIDE SEQUENCE [LARGE SCALE GENOMIC DNA]</scope>
    <source>
        <strain evidence="3 4">DSM 45584</strain>
    </source>
</reference>
<dbReference type="SUPFAM" id="SSF54909">
    <property type="entry name" value="Dimeric alpha+beta barrel"/>
    <property type="match status" value="1"/>
</dbReference>
<gene>
    <name evidence="3" type="ORF">BJ970_006558</name>
</gene>
<dbReference type="RefSeq" id="WP_184731069.1">
    <property type="nucleotide sequence ID" value="NZ_JACHIW010000002.1"/>
</dbReference>
<comment type="caution">
    <text evidence="3">The sequence shown here is derived from an EMBL/GenBank/DDBJ whole genome shotgun (WGS) entry which is preliminary data.</text>
</comment>
<evidence type="ECO:0000256" key="1">
    <source>
        <dbReference type="ARBA" id="ARBA00007689"/>
    </source>
</evidence>
<dbReference type="InterPro" id="IPR005545">
    <property type="entry name" value="YCII"/>
</dbReference>
<evidence type="ECO:0000313" key="4">
    <source>
        <dbReference type="Proteomes" id="UP000584374"/>
    </source>
</evidence>
<name>A0A840QJ77_9PSEU</name>
<accession>A0A840QJ77</accession>
<proteinExistence type="inferred from homology"/>
<protein>
    <recommendedName>
        <fullName evidence="2">YCII-related domain-containing protein</fullName>
    </recommendedName>
</protein>
<organism evidence="3 4">
    <name type="scientific">Saccharopolyspora phatthalungensis</name>
    <dbReference type="NCBI Taxonomy" id="664693"/>
    <lineage>
        <taxon>Bacteria</taxon>
        <taxon>Bacillati</taxon>
        <taxon>Actinomycetota</taxon>
        <taxon>Actinomycetes</taxon>
        <taxon>Pseudonocardiales</taxon>
        <taxon>Pseudonocardiaceae</taxon>
        <taxon>Saccharopolyspora</taxon>
    </lineage>
</organism>
<dbReference type="Pfam" id="PF03795">
    <property type="entry name" value="YCII"/>
    <property type="match status" value="1"/>
</dbReference>
<dbReference type="EMBL" id="JACHIW010000002">
    <property type="protein sequence ID" value="MBB5158959.1"/>
    <property type="molecule type" value="Genomic_DNA"/>
</dbReference>
<dbReference type="Gene3D" id="3.30.70.1060">
    <property type="entry name" value="Dimeric alpha+beta barrel"/>
    <property type="match status" value="1"/>
</dbReference>
<dbReference type="InterPro" id="IPR011008">
    <property type="entry name" value="Dimeric_a/b-barrel"/>
</dbReference>
<dbReference type="Proteomes" id="UP000584374">
    <property type="component" value="Unassembled WGS sequence"/>
</dbReference>
<sequence length="117" mass="13217">MAIFFVRFEHPDEDGWQRWLGPHVDWIREQVERRVVLASGPSLGTPVRQGLLVMRAQDETALRAILTTDPFWEHGIIENLQITGWDPVFGSLKEFSSTPGEVELDALVSRPTPGDHG</sequence>
<evidence type="ECO:0000313" key="3">
    <source>
        <dbReference type="EMBL" id="MBB5158959.1"/>
    </source>
</evidence>
<feature type="domain" description="YCII-related" evidence="2">
    <location>
        <begin position="20"/>
        <end position="85"/>
    </location>
</feature>
<evidence type="ECO:0000259" key="2">
    <source>
        <dbReference type="Pfam" id="PF03795"/>
    </source>
</evidence>
<keyword evidence="4" id="KW-1185">Reference proteome</keyword>
<comment type="similarity">
    <text evidence="1">Belongs to the YciI family.</text>
</comment>
<dbReference type="AlphaFoldDB" id="A0A840QJ77"/>